<dbReference type="EMBL" id="JAVDRP010000002">
    <property type="protein sequence ID" value="MDR6407398.1"/>
    <property type="molecule type" value="Genomic_DNA"/>
</dbReference>
<evidence type="ECO:0000313" key="5">
    <source>
        <dbReference type="EMBL" id="MDR6407398.1"/>
    </source>
</evidence>
<dbReference type="InterPro" id="IPR011051">
    <property type="entry name" value="RmlC_Cupin_sf"/>
</dbReference>
<comment type="caution">
    <text evidence="5">The sequence shown here is derived from an EMBL/GenBank/DDBJ whole genome shotgun (WGS) entry which is preliminary data.</text>
</comment>
<name>A0ABU1LKW9_9BURK</name>
<dbReference type="InterPro" id="IPR012093">
    <property type="entry name" value="Pirin"/>
</dbReference>
<dbReference type="SUPFAM" id="SSF51182">
    <property type="entry name" value="RmlC-like cupins"/>
    <property type="match status" value="1"/>
</dbReference>
<feature type="domain" description="Quercetin 2,3-dioxygenase C-terminal cupin" evidence="4">
    <location>
        <begin position="146"/>
        <end position="231"/>
    </location>
</feature>
<evidence type="ECO:0000259" key="4">
    <source>
        <dbReference type="Pfam" id="PF17954"/>
    </source>
</evidence>
<dbReference type="Pfam" id="PF17954">
    <property type="entry name" value="Pirin_C_2"/>
    <property type="match status" value="1"/>
</dbReference>
<proteinExistence type="inferred from homology"/>
<gene>
    <name evidence="5" type="ORF">J2804_000786</name>
</gene>
<dbReference type="Pfam" id="PF02678">
    <property type="entry name" value="Pirin"/>
    <property type="match status" value="1"/>
</dbReference>
<dbReference type="PANTHER" id="PTHR43212">
    <property type="entry name" value="QUERCETIN 2,3-DIOXYGENASE"/>
    <property type="match status" value="1"/>
</dbReference>
<sequence length="236" mass="25481">MIEIRRSAERGHANHGWLDSYHSFSFADYADPRNVHFGPLRVINEDRVAGGQGFGAHGHRDMEIVTYVLDGALAHRDSMGNGSTIRYGDVQRMSAGTGVMHSEFNASPDEPVHLLQIWVIPQRAGDPPGYEEKHFDAADKRGRLRVIASPDGRDGSVTIHADASIHAALIDGAEEARFALPRGRQAYVHVARGALTVNGEALQAGDAAKLTGVDTVTLEKGEDAEVLLFDLGPLDG</sequence>
<keyword evidence="6" id="KW-1185">Reference proteome</keyword>
<protein>
    <submittedName>
        <fullName evidence="5">Redox-sensitive bicupin YhaK (Pirin superfamily)</fullName>
    </submittedName>
</protein>
<dbReference type="InterPro" id="IPR014710">
    <property type="entry name" value="RmlC-like_jellyroll"/>
</dbReference>
<dbReference type="CDD" id="cd20311">
    <property type="entry name" value="cupin_Yhhw_C"/>
    <property type="match status" value="1"/>
</dbReference>
<dbReference type="PIRSF" id="PIRSF006232">
    <property type="entry name" value="Pirin"/>
    <property type="match status" value="1"/>
</dbReference>
<evidence type="ECO:0000256" key="2">
    <source>
        <dbReference type="RuleBase" id="RU003457"/>
    </source>
</evidence>
<feature type="domain" description="Pirin N-terminal" evidence="3">
    <location>
        <begin position="10"/>
        <end position="119"/>
    </location>
</feature>
<dbReference type="RefSeq" id="WP_083085417.1">
    <property type="nucleotide sequence ID" value="NZ_JAVDQV010000002.1"/>
</dbReference>
<evidence type="ECO:0000259" key="3">
    <source>
        <dbReference type="Pfam" id="PF02678"/>
    </source>
</evidence>
<dbReference type="InterPro" id="IPR003829">
    <property type="entry name" value="Pirin_N_dom"/>
</dbReference>
<dbReference type="CDD" id="cd02910">
    <property type="entry name" value="cupin_Yhhw_N"/>
    <property type="match status" value="1"/>
</dbReference>
<accession>A0ABU1LKW9</accession>
<evidence type="ECO:0000256" key="1">
    <source>
        <dbReference type="ARBA" id="ARBA00008416"/>
    </source>
</evidence>
<reference evidence="5 6" key="1">
    <citation type="submission" date="2023-07" db="EMBL/GenBank/DDBJ databases">
        <title>Sorghum-associated microbial communities from plants grown in Nebraska, USA.</title>
        <authorList>
            <person name="Schachtman D."/>
        </authorList>
    </citation>
    <scope>NUCLEOTIDE SEQUENCE [LARGE SCALE GENOMIC DNA]</scope>
    <source>
        <strain evidence="5 6">DS1316</strain>
    </source>
</reference>
<evidence type="ECO:0000313" key="6">
    <source>
        <dbReference type="Proteomes" id="UP001264340"/>
    </source>
</evidence>
<organism evidence="5 6">
    <name type="scientific">Paraburkholderia terricola</name>
    <dbReference type="NCBI Taxonomy" id="169427"/>
    <lineage>
        <taxon>Bacteria</taxon>
        <taxon>Pseudomonadati</taxon>
        <taxon>Pseudomonadota</taxon>
        <taxon>Betaproteobacteria</taxon>
        <taxon>Burkholderiales</taxon>
        <taxon>Burkholderiaceae</taxon>
        <taxon>Paraburkholderia</taxon>
    </lineage>
</organism>
<comment type="similarity">
    <text evidence="1 2">Belongs to the pirin family.</text>
</comment>
<dbReference type="Proteomes" id="UP001264340">
    <property type="component" value="Unassembled WGS sequence"/>
</dbReference>
<dbReference type="Gene3D" id="2.60.120.10">
    <property type="entry name" value="Jelly Rolls"/>
    <property type="match status" value="2"/>
</dbReference>
<dbReference type="PANTHER" id="PTHR43212:SF3">
    <property type="entry name" value="QUERCETIN 2,3-DIOXYGENASE"/>
    <property type="match status" value="1"/>
</dbReference>
<dbReference type="InterPro" id="IPR041602">
    <property type="entry name" value="Quercetinase_C"/>
</dbReference>